<keyword evidence="4" id="KW-0574">Periplasm</keyword>
<dbReference type="Proteomes" id="UP000276295">
    <property type="component" value="Unassembled WGS sequence"/>
</dbReference>
<dbReference type="PANTHER" id="PTHR30251:SF3">
    <property type="entry name" value="FIMBRIAL CHAPARONE PROTEIN"/>
    <property type="match status" value="1"/>
</dbReference>
<dbReference type="EMBL" id="QZWH01000001">
    <property type="protein sequence ID" value="RJT27899.1"/>
    <property type="molecule type" value="Genomic_DNA"/>
</dbReference>
<dbReference type="InterPro" id="IPR016148">
    <property type="entry name" value="Pili_assmbl_chaperone_C"/>
</dbReference>
<keyword evidence="3 6" id="KW-0732">Signal</keyword>
<name>A0A3A5K5Q7_9ENTR</name>
<dbReference type="SUPFAM" id="SSF49584">
    <property type="entry name" value="Periplasmic chaperone C-domain"/>
    <property type="match status" value="1"/>
</dbReference>
<dbReference type="InterPro" id="IPR036316">
    <property type="entry name" value="Pili_assmbl_chap_C_dom_sf"/>
</dbReference>
<comment type="caution">
    <text evidence="9">The sequence shown here is derived from an EMBL/GenBank/DDBJ whole genome shotgun (WGS) entry which is preliminary data.</text>
</comment>
<evidence type="ECO:0000259" key="8">
    <source>
        <dbReference type="Pfam" id="PF02753"/>
    </source>
</evidence>
<dbReference type="Pfam" id="PF00345">
    <property type="entry name" value="PapD_N"/>
    <property type="match status" value="1"/>
</dbReference>
<evidence type="ECO:0000256" key="2">
    <source>
        <dbReference type="ARBA" id="ARBA00007399"/>
    </source>
</evidence>
<evidence type="ECO:0000259" key="7">
    <source>
        <dbReference type="Pfam" id="PF00345"/>
    </source>
</evidence>
<keyword evidence="10" id="KW-1185">Reference proteome</keyword>
<comment type="similarity">
    <text evidence="2">Belongs to the periplasmic pilus chaperone family.</text>
</comment>
<feature type="domain" description="Pili assembly chaperone C-terminal" evidence="8">
    <location>
        <begin position="162"/>
        <end position="222"/>
    </location>
</feature>
<reference evidence="9 10" key="1">
    <citation type="submission" date="2018-09" db="EMBL/GenBank/DDBJ databases">
        <title>Draft genome sequence of Buttiauxella izardii CCUG 35510T.</title>
        <authorList>
            <person name="Salva-Serra F."/>
            <person name="Marathe N."/>
            <person name="Moore E."/>
            <person name="Stadler-Svensson L."/>
            <person name="Engstrom-Jakobsson H."/>
        </authorList>
    </citation>
    <scope>NUCLEOTIDE SEQUENCE [LARGE SCALE GENOMIC DNA]</scope>
    <source>
        <strain evidence="9 10">CCUG 35510</strain>
    </source>
</reference>
<keyword evidence="5" id="KW-0143">Chaperone</keyword>
<dbReference type="InterPro" id="IPR001829">
    <property type="entry name" value="Pili_assmbl_chaperone_bac"/>
</dbReference>
<evidence type="ECO:0000256" key="1">
    <source>
        <dbReference type="ARBA" id="ARBA00004418"/>
    </source>
</evidence>
<evidence type="ECO:0000256" key="4">
    <source>
        <dbReference type="ARBA" id="ARBA00022764"/>
    </source>
</evidence>
<dbReference type="Pfam" id="PF02753">
    <property type="entry name" value="PapD_C"/>
    <property type="match status" value="1"/>
</dbReference>
<organism evidence="9 10">
    <name type="scientific">Buttiauxella izardii</name>
    <dbReference type="NCBI Taxonomy" id="82991"/>
    <lineage>
        <taxon>Bacteria</taxon>
        <taxon>Pseudomonadati</taxon>
        <taxon>Pseudomonadota</taxon>
        <taxon>Gammaproteobacteria</taxon>
        <taxon>Enterobacterales</taxon>
        <taxon>Enterobacteriaceae</taxon>
        <taxon>Buttiauxella</taxon>
    </lineage>
</organism>
<dbReference type="InterPro" id="IPR008962">
    <property type="entry name" value="PapD-like_sf"/>
</dbReference>
<comment type="subcellular location">
    <subcellularLocation>
        <location evidence="1">Periplasm</location>
    </subcellularLocation>
</comment>
<dbReference type="Gene3D" id="2.60.40.10">
    <property type="entry name" value="Immunoglobulins"/>
    <property type="match status" value="2"/>
</dbReference>
<evidence type="ECO:0000256" key="6">
    <source>
        <dbReference type="SAM" id="SignalP"/>
    </source>
</evidence>
<evidence type="ECO:0000256" key="5">
    <source>
        <dbReference type="ARBA" id="ARBA00023186"/>
    </source>
</evidence>
<evidence type="ECO:0000313" key="10">
    <source>
        <dbReference type="Proteomes" id="UP000276295"/>
    </source>
</evidence>
<protein>
    <submittedName>
        <fullName evidence="9">Fimbrial chaperone protein</fullName>
    </submittedName>
</protein>
<proteinExistence type="inferred from homology"/>
<feature type="signal peptide" evidence="6">
    <location>
        <begin position="1"/>
        <end position="26"/>
    </location>
</feature>
<dbReference type="NCBIfam" id="NF007392">
    <property type="entry name" value="PRK09918.1"/>
    <property type="match status" value="1"/>
</dbReference>
<feature type="domain" description="Pili assembly chaperone N-terminal" evidence="7">
    <location>
        <begin position="28"/>
        <end position="141"/>
    </location>
</feature>
<dbReference type="OrthoDB" id="8585185at2"/>
<evidence type="ECO:0000256" key="3">
    <source>
        <dbReference type="ARBA" id="ARBA00022729"/>
    </source>
</evidence>
<dbReference type="GO" id="GO:0030288">
    <property type="term" value="C:outer membrane-bounded periplasmic space"/>
    <property type="evidence" value="ECO:0007669"/>
    <property type="project" value="InterPro"/>
</dbReference>
<dbReference type="InterPro" id="IPR050643">
    <property type="entry name" value="Periplasmic_pilus_chap"/>
</dbReference>
<dbReference type="PANTHER" id="PTHR30251">
    <property type="entry name" value="PILUS ASSEMBLY CHAPERONE"/>
    <property type="match status" value="1"/>
</dbReference>
<dbReference type="RefSeq" id="WP_120062745.1">
    <property type="nucleotide sequence ID" value="NZ_QZWH01000001.1"/>
</dbReference>
<dbReference type="PRINTS" id="PR00969">
    <property type="entry name" value="CHAPERONPILI"/>
</dbReference>
<dbReference type="InterPro" id="IPR016147">
    <property type="entry name" value="Pili_assmbl_chaperone_N"/>
</dbReference>
<dbReference type="InterPro" id="IPR013783">
    <property type="entry name" value="Ig-like_fold"/>
</dbReference>
<dbReference type="GO" id="GO:0071555">
    <property type="term" value="P:cell wall organization"/>
    <property type="evidence" value="ECO:0007669"/>
    <property type="project" value="InterPro"/>
</dbReference>
<gene>
    <name evidence="9" type="ORF">D6029_00050</name>
</gene>
<accession>A0A3A5K5Q7</accession>
<feature type="chain" id="PRO_5017463587" evidence="6">
    <location>
        <begin position="27"/>
        <end position="232"/>
    </location>
</feature>
<dbReference type="AlphaFoldDB" id="A0A3A5K5Q7"/>
<sequence>MFINRKISCSLMVLLSAQFLASHSFAAGMVPDTSMLYINEAKQGGSINIKNTDANPGLLYTSINDLPDDQGTHLVVTQPVVRVEGGKTQQLRFVLQTDKPLTVEHLKRVVFEGIPQKTPGKNKISFNIRQDLPVLIHPASLPEVKDAWTLLTWSQSGNSITVKNSSAYVVRMVAQFELLPSHAAGALNKTYLLPGQSMTVKADKATGNDKQVKFTPVSRYGIPVPAYTADFK</sequence>
<dbReference type="SUPFAM" id="SSF49354">
    <property type="entry name" value="PapD-like"/>
    <property type="match status" value="1"/>
</dbReference>
<evidence type="ECO:0000313" key="9">
    <source>
        <dbReference type="EMBL" id="RJT27899.1"/>
    </source>
</evidence>